<feature type="compositionally biased region" description="Polar residues" evidence="1">
    <location>
        <begin position="93"/>
        <end position="105"/>
    </location>
</feature>
<dbReference type="InterPro" id="IPR029021">
    <property type="entry name" value="Prot-tyrosine_phosphatase-like"/>
</dbReference>
<gene>
    <name evidence="4" type="ORF">APZ42_027476</name>
</gene>
<dbReference type="InterPro" id="IPR029023">
    <property type="entry name" value="Tensin_phosphatase"/>
</dbReference>
<dbReference type="PROSITE" id="PS51181">
    <property type="entry name" value="PPASE_TENSIN"/>
    <property type="match status" value="1"/>
</dbReference>
<dbReference type="SUPFAM" id="SSF49562">
    <property type="entry name" value="C2 domain (Calcium/lipid-binding domain, CaLB)"/>
    <property type="match status" value="1"/>
</dbReference>
<dbReference type="PANTHER" id="PTHR45734:SF10">
    <property type="entry name" value="BLISTERY, ISOFORM A"/>
    <property type="match status" value="1"/>
</dbReference>
<dbReference type="SUPFAM" id="SSF52799">
    <property type="entry name" value="(Phosphotyrosine protein) phosphatases II"/>
    <property type="match status" value="1"/>
</dbReference>
<evidence type="ECO:0000313" key="5">
    <source>
        <dbReference type="Proteomes" id="UP000076858"/>
    </source>
</evidence>
<accession>A0A164RM23</accession>
<evidence type="ECO:0000259" key="2">
    <source>
        <dbReference type="PROSITE" id="PS51181"/>
    </source>
</evidence>
<keyword evidence="5" id="KW-1185">Reference proteome</keyword>
<dbReference type="GO" id="GO:0005925">
    <property type="term" value="C:focal adhesion"/>
    <property type="evidence" value="ECO:0007669"/>
    <property type="project" value="TreeGrafter"/>
</dbReference>
<dbReference type="AlphaFoldDB" id="A0A164RM23"/>
<dbReference type="Gene3D" id="2.60.40.1110">
    <property type="match status" value="1"/>
</dbReference>
<evidence type="ECO:0000313" key="4">
    <source>
        <dbReference type="EMBL" id="KZS08769.1"/>
    </source>
</evidence>
<feature type="region of interest" description="Disordered" evidence="1">
    <location>
        <begin position="73"/>
        <end position="126"/>
    </location>
</feature>
<dbReference type="Proteomes" id="UP000076858">
    <property type="component" value="Unassembled WGS sequence"/>
</dbReference>
<dbReference type="Pfam" id="PF10409">
    <property type="entry name" value="PTEN_C2"/>
    <property type="match status" value="1"/>
</dbReference>
<sequence>MKINPSEFMMIMEASIDLPFMEHIRLIQLMRSVRQPSADLCLDQPAGQALYLMARSVGRAAEHLHDVGRRRSKFNASGLPLPPRNGTEPLMSRPSSGGRQATISPSRRMDSLSGCTDRGPSSSSSAMDLSFVTERILALSFPPEMDTTTYREALHQAASMLQTKHGDNYMVFNLSLPRKEIGLWNPRVLDVGWPDQLAPPLERLCSVCRALDSWLQADPQHVAVLHSKCGLQRVGVVVAAYCEYTGLCPPNQQDQQSLDRFSMKRFLNERVGGLRTPSDKRYVEYFAGLLSGAIQVNSSPLFLDHVTVVGIPAFQSNGGCRAFFKVYQGSVPVHTSSIYNLHDSARHFTMSLGERGLALRGDILVKCYHRHRLPVDGRETIFSLQFHTCAVTQHTLVFQRQDLDDACQDLRFPLDGSVRLHFSTSPESRLMGVNETHTRYTVESSTGDPVVRWDSYDTVTDSASCPDDHHRDASSPAGLTQSERIRANTEMLMNIGEADEFQVFGIDLLPTY</sequence>
<protein>
    <submittedName>
        <fullName evidence="4">Putative Blistery</fullName>
    </submittedName>
</protein>
<feature type="domain" description="C2 tensin-type" evidence="3">
    <location>
        <begin position="298"/>
        <end position="425"/>
    </location>
</feature>
<dbReference type="PANTHER" id="PTHR45734">
    <property type="entry name" value="TENSIN"/>
    <property type="match status" value="1"/>
</dbReference>
<dbReference type="EMBL" id="LRGB01002190">
    <property type="protein sequence ID" value="KZS08769.1"/>
    <property type="molecule type" value="Genomic_DNA"/>
</dbReference>
<feature type="domain" description="Phosphatase tensin-type" evidence="2">
    <location>
        <begin position="118"/>
        <end position="293"/>
    </location>
</feature>
<dbReference type="InterPro" id="IPR035892">
    <property type="entry name" value="C2_domain_sf"/>
</dbReference>
<dbReference type="Gene3D" id="3.90.190.10">
    <property type="entry name" value="Protein tyrosine phosphatase superfamily"/>
    <property type="match status" value="1"/>
</dbReference>
<reference evidence="4 5" key="1">
    <citation type="submission" date="2016-03" db="EMBL/GenBank/DDBJ databases">
        <title>EvidentialGene: Evidence-directed Construction of Genes on Genomes.</title>
        <authorList>
            <person name="Gilbert D.G."/>
            <person name="Choi J.-H."/>
            <person name="Mockaitis K."/>
            <person name="Colbourne J."/>
            <person name="Pfrender M."/>
        </authorList>
    </citation>
    <scope>NUCLEOTIDE SEQUENCE [LARGE SCALE GENOMIC DNA]</scope>
    <source>
        <strain evidence="4 5">Xinb3</strain>
        <tissue evidence="4">Complete organism</tissue>
    </source>
</reference>
<name>A0A164RM23_9CRUS</name>
<dbReference type="InterPro" id="IPR051484">
    <property type="entry name" value="Tensin_PTEN_phosphatase"/>
</dbReference>
<dbReference type="STRING" id="35525.A0A164RM23"/>
<dbReference type="OrthoDB" id="6273691at2759"/>
<organism evidence="4 5">
    <name type="scientific">Daphnia magna</name>
    <dbReference type="NCBI Taxonomy" id="35525"/>
    <lineage>
        <taxon>Eukaryota</taxon>
        <taxon>Metazoa</taxon>
        <taxon>Ecdysozoa</taxon>
        <taxon>Arthropoda</taxon>
        <taxon>Crustacea</taxon>
        <taxon>Branchiopoda</taxon>
        <taxon>Diplostraca</taxon>
        <taxon>Cladocera</taxon>
        <taxon>Anomopoda</taxon>
        <taxon>Daphniidae</taxon>
        <taxon>Daphnia</taxon>
    </lineage>
</organism>
<feature type="region of interest" description="Disordered" evidence="1">
    <location>
        <begin position="462"/>
        <end position="482"/>
    </location>
</feature>
<dbReference type="InterPro" id="IPR014020">
    <property type="entry name" value="Tensin_C2-dom"/>
</dbReference>
<evidence type="ECO:0000259" key="3">
    <source>
        <dbReference type="PROSITE" id="PS51182"/>
    </source>
</evidence>
<comment type="caution">
    <text evidence="4">The sequence shown here is derived from an EMBL/GenBank/DDBJ whole genome shotgun (WGS) entry which is preliminary data.</text>
</comment>
<evidence type="ECO:0000256" key="1">
    <source>
        <dbReference type="SAM" id="MobiDB-lite"/>
    </source>
</evidence>
<proteinExistence type="predicted"/>
<dbReference type="PROSITE" id="PS51182">
    <property type="entry name" value="C2_TENSIN"/>
    <property type="match status" value="1"/>
</dbReference>
<dbReference type="SMART" id="SM01326">
    <property type="entry name" value="PTEN_C2"/>
    <property type="match status" value="1"/>
</dbReference>